<dbReference type="EMBL" id="JAGIZB010000031">
    <property type="protein sequence ID" value="MBP0447317.1"/>
    <property type="molecule type" value="Genomic_DNA"/>
</dbReference>
<protein>
    <recommendedName>
        <fullName evidence="3">SIR2-like domain-containing protein</fullName>
    </recommendedName>
</protein>
<proteinExistence type="predicted"/>
<organism evidence="1 2">
    <name type="scientific">Pararoseomonas baculiformis</name>
    <dbReference type="NCBI Taxonomy" id="2820812"/>
    <lineage>
        <taxon>Bacteria</taxon>
        <taxon>Pseudomonadati</taxon>
        <taxon>Pseudomonadota</taxon>
        <taxon>Alphaproteobacteria</taxon>
        <taxon>Acetobacterales</taxon>
        <taxon>Acetobacteraceae</taxon>
        <taxon>Pararoseomonas</taxon>
    </lineage>
</organism>
<dbReference type="Proteomes" id="UP000681594">
    <property type="component" value="Unassembled WGS sequence"/>
</dbReference>
<accession>A0ABS4AJV1</accession>
<reference evidence="1 2" key="1">
    <citation type="submission" date="2021-03" db="EMBL/GenBank/DDBJ databases">
        <authorList>
            <person name="So Y."/>
        </authorList>
    </citation>
    <scope>NUCLEOTIDE SEQUENCE [LARGE SCALE GENOMIC DNA]</scope>
    <source>
        <strain evidence="1 2">SSH11</strain>
    </source>
</reference>
<dbReference type="RefSeq" id="WP_209381588.1">
    <property type="nucleotide sequence ID" value="NZ_JAGIZB010000031.1"/>
</dbReference>
<keyword evidence="2" id="KW-1185">Reference proteome</keyword>
<evidence type="ECO:0008006" key="3">
    <source>
        <dbReference type="Google" id="ProtNLM"/>
    </source>
</evidence>
<gene>
    <name evidence="1" type="ORF">J8J14_21330</name>
</gene>
<name>A0ABS4AJV1_9PROT</name>
<evidence type="ECO:0000313" key="2">
    <source>
        <dbReference type="Proteomes" id="UP000681594"/>
    </source>
</evidence>
<sequence length="200" mass="21888">MTVLGTTKELEEVLPGLHAAREAGRLVPFVGAGLSRPHCRSWLQFIDALYAEFGVGAASVPGGADPEGLYRVADRVAAWLRLLPAEERRRRIRAALHAPTFPALPPQAVVLASFSWPLVVTTNYDDVVPRALRQQWREKQPRLLGRSPQDCVQVLRSLDALDAPIVWYIQGHVCGDSAASQSGEPTAPSLFDEILVGHQQ</sequence>
<evidence type="ECO:0000313" key="1">
    <source>
        <dbReference type="EMBL" id="MBP0447317.1"/>
    </source>
</evidence>
<comment type="caution">
    <text evidence="1">The sequence shown here is derived from an EMBL/GenBank/DDBJ whole genome shotgun (WGS) entry which is preliminary data.</text>
</comment>